<proteinExistence type="predicted"/>
<feature type="non-terminal residue" evidence="6">
    <location>
        <position position="403"/>
    </location>
</feature>
<dbReference type="Pfam" id="PF23559">
    <property type="entry name" value="WHD_DRP"/>
    <property type="match status" value="1"/>
</dbReference>
<dbReference type="AlphaFoldDB" id="A0A1D1Z715"/>
<dbReference type="GO" id="GO:0005524">
    <property type="term" value="F:ATP binding"/>
    <property type="evidence" value="ECO:0007669"/>
    <property type="project" value="UniProtKB-KW"/>
</dbReference>
<keyword evidence="2" id="KW-0611">Plant defense</keyword>
<dbReference type="Gene3D" id="1.10.8.430">
    <property type="entry name" value="Helical domain of apoptotic protease-activating factors"/>
    <property type="match status" value="1"/>
</dbReference>
<dbReference type="FunFam" id="1.10.10.10:FF:000322">
    <property type="entry name" value="Probable disease resistance protein At1g63360"/>
    <property type="match status" value="1"/>
</dbReference>
<dbReference type="PANTHER" id="PTHR33463">
    <property type="entry name" value="NB-ARC DOMAIN-CONTAINING PROTEIN-RELATED"/>
    <property type="match status" value="1"/>
</dbReference>
<dbReference type="InterPro" id="IPR027417">
    <property type="entry name" value="P-loop_NTPase"/>
</dbReference>
<dbReference type="EMBL" id="GDJX01005223">
    <property type="protein sequence ID" value="JAT62713.1"/>
    <property type="molecule type" value="Transcribed_RNA"/>
</dbReference>
<protein>
    <submittedName>
        <fullName evidence="6">Disease resistance protein RPS5</fullName>
    </submittedName>
</protein>
<evidence type="ECO:0000256" key="3">
    <source>
        <dbReference type="ARBA" id="ARBA00022840"/>
    </source>
</evidence>
<name>A0A1D1Z715_9ARAE</name>
<evidence type="ECO:0000256" key="4">
    <source>
        <dbReference type="SAM" id="SignalP"/>
    </source>
</evidence>
<dbReference type="FunFam" id="1.10.8.430:FF:000003">
    <property type="entry name" value="Probable disease resistance protein At5g66910"/>
    <property type="match status" value="1"/>
</dbReference>
<gene>
    <name evidence="6" type="primary">RPS5_10</name>
    <name evidence="6" type="ORF">g.128034</name>
</gene>
<dbReference type="InterPro" id="IPR058922">
    <property type="entry name" value="WHD_DRP"/>
</dbReference>
<keyword evidence="3" id="KW-0547">Nucleotide-binding</keyword>
<dbReference type="GO" id="GO:0009626">
    <property type="term" value="P:plant-type hypersensitive response"/>
    <property type="evidence" value="ECO:0007669"/>
    <property type="project" value="UniProtKB-ARBA"/>
</dbReference>
<accession>A0A1D1Z715</accession>
<dbReference type="SUPFAM" id="SSF52540">
    <property type="entry name" value="P-loop containing nucleoside triphosphate hydrolases"/>
    <property type="match status" value="1"/>
</dbReference>
<organism evidence="6">
    <name type="scientific">Anthurium amnicola</name>
    <dbReference type="NCBI Taxonomy" id="1678845"/>
    <lineage>
        <taxon>Eukaryota</taxon>
        <taxon>Viridiplantae</taxon>
        <taxon>Streptophyta</taxon>
        <taxon>Embryophyta</taxon>
        <taxon>Tracheophyta</taxon>
        <taxon>Spermatophyta</taxon>
        <taxon>Magnoliopsida</taxon>
        <taxon>Liliopsida</taxon>
        <taxon>Araceae</taxon>
        <taxon>Pothoideae</taxon>
        <taxon>Potheae</taxon>
        <taxon>Anthurium</taxon>
    </lineage>
</organism>
<feature type="chain" id="PRO_5012701065" evidence="4">
    <location>
        <begin position="16"/>
        <end position="403"/>
    </location>
</feature>
<dbReference type="CDD" id="cd00009">
    <property type="entry name" value="AAA"/>
    <property type="match status" value="1"/>
</dbReference>
<dbReference type="InterPro" id="IPR036388">
    <property type="entry name" value="WH-like_DNA-bd_sf"/>
</dbReference>
<dbReference type="Gene3D" id="3.40.50.300">
    <property type="entry name" value="P-loop containing nucleotide triphosphate hydrolases"/>
    <property type="match status" value="1"/>
</dbReference>
<reference evidence="6" key="1">
    <citation type="submission" date="2015-07" db="EMBL/GenBank/DDBJ databases">
        <title>Transcriptome Assembly of Anthurium amnicola.</title>
        <authorList>
            <person name="Suzuki J."/>
        </authorList>
    </citation>
    <scope>NUCLEOTIDE SEQUENCE</scope>
</reference>
<sequence length="403" mass="44355">MAATCLAVLATTCLAVLWCIWDPVKEALLGCLGTSVTDIVSPLRERAVEGITSRTVLWGNRIQRLPSSTPSMVGREQLLSDIQGLLKGDKKGIIGLYGVGGVGKTTLLKEINNQLLESRDNPFDVVVWVTVSKDTAVFKIQEDIGVRLGFSRAGEGRSRQLPTDEHDRRLALHEALFGKKFLLLLDDMWEAVDLESVGVPHPSNGAKIVLTTRSRDVCVEMEADEKVKVDCLNETGSWELFCSKVGDAVDLNKDPVIRLLAESVVRKCGGVPLALITVGRAMSVETSIREWEKAVLSLSQSPKGIRGMEKHVLSVLKFSFDRLVDESTKQCLLYCSLFPEDHIIHVDKLIELWVGEGFLDSDSGNHTSLYEARTKGESIIKTLKNACLLEDGGYTSVRLHDLV</sequence>
<dbReference type="PRINTS" id="PR00364">
    <property type="entry name" value="DISEASERSIST"/>
</dbReference>
<keyword evidence="3" id="KW-0067">ATP-binding</keyword>
<dbReference type="Gene3D" id="1.10.10.10">
    <property type="entry name" value="Winged helix-like DNA-binding domain superfamily/Winged helix DNA-binding domain"/>
    <property type="match status" value="1"/>
</dbReference>
<evidence type="ECO:0000259" key="5">
    <source>
        <dbReference type="SMART" id="SM00382"/>
    </source>
</evidence>
<feature type="signal peptide" evidence="4">
    <location>
        <begin position="1"/>
        <end position="15"/>
    </location>
</feature>
<dbReference type="InterPro" id="IPR050905">
    <property type="entry name" value="Plant_NBS-LRR"/>
</dbReference>
<dbReference type="InterPro" id="IPR003593">
    <property type="entry name" value="AAA+_ATPase"/>
</dbReference>
<dbReference type="Pfam" id="PF00931">
    <property type="entry name" value="NB-ARC"/>
    <property type="match status" value="1"/>
</dbReference>
<evidence type="ECO:0000256" key="2">
    <source>
        <dbReference type="ARBA" id="ARBA00022821"/>
    </source>
</evidence>
<dbReference type="SMART" id="SM00382">
    <property type="entry name" value="AAA"/>
    <property type="match status" value="1"/>
</dbReference>
<dbReference type="GO" id="GO:0042742">
    <property type="term" value="P:defense response to bacterium"/>
    <property type="evidence" value="ECO:0007669"/>
    <property type="project" value="UniProtKB-ARBA"/>
</dbReference>
<feature type="domain" description="AAA+ ATPase" evidence="5">
    <location>
        <begin position="90"/>
        <end position="232"/>
    </location>
</feature>
<dbReference type="FunFam" id="3.40.50.300:FF:001091">
    <property type="entry name" value="Probable disease resistance protein At1g61300"/>
    <property type="match status" value="1"/>
</dbReference>
<dbReference type="GO" id="GO:0002758">
    <property type="term" value="P:innate immune response-activating signaling pathway"/>
    <property type="evidence" value="ECO:0007669"/>
    <property type="project" value="UniProtKB-ARBA"/>
</dbReference>
<evidence type="ECO:0000256" key="1">
    <source>
        <dbReference type="ARBA" id="ARBA00022737"/>
    </source>
</evidence>
<dbReference type="InterPro" id="IPR002182">
    <property type="entry name" value="NB-ARC"/>
</dbReference>
<keyword evidence="4" id="KW-0732">Signal</keyword>
<dbReference type="PANTHER" id="PTHR33463:SF204">
    <property type="entry name" value="NB-ARC DOMAIN-CONTAINING PROTEIN"/>
    <property type="match status" value="1"/>
</dbReference>
<dbReference type="InterPro" id="IPR042197">
    <property type="entry name" value="Apaf_helical"/>
</dbReference>
<keyword evidence="1" id="KW-0677">Repeat</keyword>
<evidence type="ECO:0000313" key="6">
    <source>
        <dbReference type="EMBL" id="JAT62713.1"/>
    </source>
</evidence>
<dbReference type="GO" id="GO:0043531">
    <property type="term" value="F:ADP binding"/>
    <property type="evidence" value="ECO:0007669"/>
    <property type="project" value="InterPro"/>
</dbReference>